<keyword evidence="2" id="KW-0238">DNA-binding</keyword>
<feature type="domain" description="Helix-turn-helix" evidence="1">
    <location>
        <begin position="9"/>
        <end position="56"/>
    </location>
</feature>
<proteinExistence type="predicted"/>
<dbReference type="RefSeq" id="WP_140847396.1">
    <property type="nucleotide sequence ID" value="NZ_RCZC01000001.1"/>
</dbReference>
<organism evidence="2 3">
    <name type="scientific">Sphingomonas glacialis</name>
    <dbReference type="NCBI Taxonomy" id="658225"/>
    <lineage>
        <taxon>Bacteria</taxon>
        <taxon>Pseudomonadati</taxon>
        <taxon>Pseudomonadota</taxon>
        <taxon>Alphaproteobacteria</taxon>
        <taxon>Sphingomonadales</taxon>
        <taxon>Sphingomonadaceae</taxon>
        <taxon>Sphingomonas</taxon>
    </lineage>
</organism>
<gene>
    <name evidence="2" type="ORF">EAH76_02100</name>
</gene>
<dbReference type="AlphaFoldDB" id="A0A502G492"/>
<evidence type="ECO:0000259" key="1">
    <source>
        <dbReference type="Pfam" id="PF12728"/>
    </source>
</evidence>
<name>A0A502G492_9SPHN</name>
<protein>
    <submittedName>
        <fullName evidence="2">DNA-binding protein</fullName>
    </submittedName>
</protein>
<dbReference type="EMBL" id="RCZC01000001">
    <property type="protein sequence ID" value="TPG56372.1"/>
    <property type="molecule type" value="Genomic_DNA"/>
</dbReference>
<accession>A0A502G492</accession>
<sequence>MADLSPIALTIPEVVTAARMPRSAIYIALKNGNLAAKKQGRRTLILREELNRFLAALPDYQAAA</sequence>
<dbReference type="OrthoDB" id="7874861at2"/>
<keyword evidence="3" id="KW-1185">Reference proteome</keyword>
<dbReference type="Proteomes" id="UP000319931">
    <property type="component" value="Unassembled WGS sequence"/>
</dbReference>
<dbReference type="InterPro" id="IPR041657">
    <property type="entry name" value="HTH_17"/>
</dbReference>
<dbReference type="GO" id="GO:0003677">
    <property type="term" value="F:DNA binding"/>
    <property type="evidence" value="ECO:0007669"/>
    <property type="project" value="UniProtKB-KW"/>
</dbReference>
<evidence type="ECO:0000313" key="2">
    <source>
        <dbReference type="EMBL" id="TPG56372.1"/>
    </source>
</evidence>
<comment type="caution">
    <text evidence="2">The sequence shown here is derived from an EMBL/GenBank/DDBJ whole genome shotgun (WGS) entry which is preliminary data.</text>
</comment>
<reference evidence="2 3" key="1">
    <citation type="journal article" date="2019" name="Environ. Microbiol.">
        <title>Species interactions and distinct microbial communities in high Arctic permafrost affected cryosols are associated with the CH4 and CO2 gas fluxes.</title>
        <authorList>
            <person name="Altshuler I."/>
            <person name="Hamel J."/>
            <person name="Turney S."/>
            <person name="Magnuson E."/>
            <person name="Levesque R."/>
            <person name="Greer C."/>
            <person name="Whyte L.G."/>
        </authorList>
    </citation>
    <scope>NUCLEOTIDE SEQUENCE [LARGE SCALE GENOMIC DNA]</scope>
    <source>
        <strain evidence="2 3">E6.1</strain>
    </source>
</reference>
<dbReference type="Pfam" id="PF12728">
    <property type="entry name" value="HTH_17"/>
    <property type="match status" value="1"/>
</dbReference>
<evidence type="ECO:0000313" key="3">
    <source>
        <dbReference type="Proteomes" id="UP000319931"/>
    </source>
</evidence>